<feature type="transmembrane region" description="Helical" evidence="10">
    <location>
        <begin position="21"/>
        <end position="46"/>
    </location>
</feature>
<evidence type="ECO:0000256" key="4">
    <source>
        <dbReference type="ARBA" id="ARBA00022989"/>
    </source>
</evidence>
<feature type="domain" description="G-protein coupled receptors family 1 profile" evidence="11">
    <location>
        <begin position="286"/>
        <end position="437"/>
    </location>
</feature>
<evidence type="ECO:0000256" key="10">
    <source>
        <dbReference type="SAM" id="Phobius"/>
    </source>
</evidence>
<name>A0ABN8NB76_9CNID</name>
<keyword evidence="3 9" id="KW-0812">Transmembrane</keyword>
<keyword evidence="7 9" id="KW-0675">Receptor</keyword>
<dbReference type="InterPro" id="IPR000276">
    <property type="entry name" value="GPCR_Rhodpsn"/>
</dbReference>
<feature type="transmembrane region" description="Helical" evidence="10">
    <location>
        <begin position="306"/>
        <end position="328"/>
    </location>
</feature>
<keyword evidence="5 9" id="KW-0297">G-protein coupled receptor</keyword>
<keyword evidence="8 9" id="KW-0807">Transducer</keyword>
<feature type="transmembrane region" description="Helical" evidence="10">
    <location>
        <begin position="131"/>
        <end position="156"/>
    </location>
</feature>
<keyword evidence="13" id="KW-1185">Reference proteome</keyword>
<evidence type="ECO:0000256" key="5">
    <source>
        <dbReference type="ARBA" id="ARBA00023040"/>
    </source>
</evidence>
<comment type="subcellular location">
    <subcellularLocation>
        <location evidence="1">Cell membrane</location>
        <topology evidence="1">Multi-pass membrane protein</topology>
    </subcellularLocation>
</comment>
<feature type="transmembrane region" description="Helical" evidence="10">
    <location>
        <begin position="105"/>
        <end position="125"/>
    </location>
</feature>
<reference evidence="12 13" key="1">
    <citation type="submission" date="2022-05" db="EMBL/GenBank/DDBJ databases">
        <authorList>
            <consortium name="Genoscope - CEA"/>
            <person name="William W."/>
        </authorList>
    </citation>
    <scope>NUCLEOTIDE SEQUENCE [LARGE SCALE GENOMIC DNA]</scope>
</reference>
<evidence type="ECO:0000256" key="8">
    <source>
        <dbReference type="ARBA" id="ARBA00023224"/>
    </source>
</evidence>
<protein>
    <recommendedName>
        <fullName evidence="11">G-protein coupled receptors family 1 profile domain-containing protein</fullName>
    </recommendedName>
</protein>
<dbReference type="InterPro" id="IPR017452">
    <property type="entry name" value="GPCR_Rhodpsn_7TM"/>
</dbReference>
<dbReference type="PANTHER" id="PTHR24249">
    <property type="entry name" value="HISTAMINE RECEPTOR-RELATED G-PROTEIN COUPLED RECEPTOR"/>
    <property type="match status" value="1"/>
</dbReference>
<proteinExistence type="inferred from homology"/>
<sequence length="437" mass="48543">MNALVILAVKTIHRLKTKTNTALACLSTTDLAMGVIGQPAFIFWVIAQMQGSTSATYCIRTLLSTILLRVLGFASLSHLAMINVERFIAIKHPLSYETIVTKNRLVCLSALLWVMVISLTVPFPFVDNNEIFIIADINVISLCLATVFFCQVVLFYETRRHEKQIATQQVSLEAREKFLKEKKAFKVTATVLFFLILCFLPLMFAYLIRASNSITTSVDLKYIALSTGLTSAVLNSMVNPIIYCVRIRQFRVAFIQLIFQKSSAGAENMEKRLVLCAITCPHTVVMNALIIITVKTKPRVKTKLNIALSCLSTTDLAMGVIGQPLFISGVIAELQGYASSTYCLRKELGVLAIALSGNASLFHIILVNAEKYIAIRRPLQYETMVTEARLIGLSALLWITVLFIQLIMPAANIDDQTNAQKFLKQKKAFKVSVTVLS</sequence>
<evidence type="ECO:0000256" key="9">
    <source>
        <dbReference type="RuleBase" id="RU000688"/>
    </source>
</evidence>
<feature type="transmembrane region" description="Helical" evidence="10">
    <location>
        <begin position="390"/>
        <end position="408"/>
    </location>
</feature>
<keyword evidence="6 10" id="KW-0472">Membrane</keyword>
<evidence type="ECO:0000259" key="11">
    <source>
        <dbReference type="PROSITE" id="PS50262"/>
    </source>
</evidence>
<dbReference type="InterPro" id="IPR050569">
    <property type="entry name" value="TAAR"/>
</dbReference>
<dbReference type="Gene3D" id="1.20.1070.10">
    <property type="entry name" value="Rhodopsin 7-helix transmembrane proteins"/>
    <property type="match status" value="2"/>
</dbReference>
<feature type="domain" description="G-protein coupled receptors family 1 profile" evidence="11">
    <location>
        <begin position="1"/>
        <end position="243"/>
    </location>
</feature>
<dbReference type="PROSITE" id="PS00237">
    <property type="entry name" value="G_PROTEIN_RECEP_F1_1"/>
    <property type="match status" value="1"/>
</dbReference>
<comment type="caution">
    <text evidence="12">The sequence shown here is derived from an EMBL/GenBank/DDBJ whole genome shotgun (WGS) entry which is preliminary data.</text>
</comment>
<dbReference type="Proteomes" id="UP001159405">
    <property type="component" value="Unassembled WGS sequence"/>
</dbReference>
<gene>
    <name evidence="12" type="ORF">PLOB_00009947</name>
</gene>
<feature type="transmembrane region" description="Helical" evidence="10">
    <location>
        <begin position="66"/>
        <end position="84"/>
    </location>
</feature>
<evidence type="ECO:0000256" key="7">
    <source>
        <dbReference type="ARBA" id="ARBA00023170"/>
    </source>
</evidence>
<dbReference type="PRINTS" id="PR00237">
    <property type="entry name" value="GPCRRHODOPSN"/>
</dbReference>
<dbReference type="EMBL" id="CALNXK010000015">
    <property type="protein sequence ID" value="CAH3046973.1"/>
    <property type="molecule type" value="Genomic_DNA"/>
</dbReference>
<evidence type="ECO:0000256" key="3">
    <source>
        <dbReference type="ARBA" id="ARBA00022692"/>
    </source>
</evidence>
<evidence type="ECO:0000313" key="12">
    <source>
        <dbReference type="EMBL" id="CAH3046973.1"/>
    </source>
</evidence>
<dbReference type="Pfam" id="PF00001">
    <property type="entry name" value="7tm_1"/>
    <property type="match status" value="2"/>
</dbReference>
<comment type="similarity">
    <text evidence="9">Belongs to the G-protein coupled receptor 1 family.</text>
</comment>
<evidence type="ECO:0000256" key="6">
    <source>
        <dbReference type="ARBA" id="ARBA00023136"/>
    </source>
</evidence>
<evidence type="ECO:0000256" key="1">
    <source>
        <dbReference type="ARBA" id="ARBA00004651"/>
    </source>
</evidence>
<feature type="transmembrane region" description="Helical" evidence="10">
    <location>
        <begin position="220"/>
        <end position="238"/>
    </location>
</feature>
<dbReference type="PANTHER" id="PTHR24249:SF421">
    <property type="entry name" value="G-PROTEIN COUPLED RECEPTORS FAMILY 1 PROFILE DOMAIN-CONTAINING PROTEIN"/>
    <property type="match status" value="1"/>
</dbReference>
<organism evidence="12 13">
    <name type="scientific">Porites lobata</name>
    <dbReference type="NCBI Taxonomy" id="104759"/>
    <lineage>
        <taxon>Eukaryota</taxon>
        <taxon>Metazoa</taxon>
        <taxon>Cnidaria</taxon>
        <taxon>Anthozoa</taxon>
        <taxon>Hexacorallia</taxon>
        <taxon>Scleractinia</taxon>
        <taxon>Fungiina</taxon>
        <taxon>Poritidae</taxon>
        <taxon>Porites</taxon>
    </lineage>
</organism>
<accession>A0ABN8NB76</accession>
<dbReference type="PROSITE" id="PS50262">
    <property type="entry name" value="G_PROTEIN_RECEP_F1_2"/>
    <property type="match status" value="2"/>
</dbReference>
<keyword evidence="2" id="KW-1003">Cell membrane</keyword>
<keyword evidence="4 10" id="KW-1133">Transmembrane helix</keyword>
<evidence type="ECO:0000313" key="13">
    <source>
        <dbReference type="Proteomes" id="UP001159405"/>
    </source>
</evidence>
<feature type="transmembrane region" description="Helical" evidence="10">
    <location>
        <begin position="348"/>
        <end position="369"/>
    </location>
</feature>
<dbReference type="SUPFAM" id="SSF81321">
    <property type="entry name" value="Family A G protein-coupled receptor-like"/>
    <property type="match status" value="2"/>
</dbReference>
<evidence type="ECO:0000256" key="2">
    <source>
        <dbReference type="ARBA" id="ARBA00022475"/>
    </source>
</evidence>
<feature type="transmembrane region" description="Helical" evidence="10">
    <location>
        <begin position="184"/>
        <end position="208"/>
    </location>
</feature>